<gene>
    <name evidence="2" type="ORF">HELGO_WM11553</name>
</gene>
<name>A0A6S6S725_9BACT</name>
<evidence type="ECO:0000313" key="2">
    <source>
        <dbReference type="EMBL" id="CAA6802056.1"/>
    </source>
</evidence>
<protein>
    <submittedName>
        <fullName evidence="2">Fibronectin/fibrinogen-binding protein</fullName>
    </submittedName>
</protein>
<dbReference type="AlphaFoldDB" id="A0A6S6S725"/>
<accession>A0A6S6S725</accession>
<organism evidence="2">
    <name type="scientific">uncultured Campylobacterales bacterium</name>
    <dbReference type="NCBI Taxonomy" id="352960"/>
    <lineage>
        <taxon>Bacteria</taxon>
        <taxon>Pseudomonadati</taxon>
        <taxon>Campylobacterota</taxon>
        <taxon>Epsilonproteobacteria</taxon>
        <taxon>Campylobacterales</taxon>
        <taxon>environmental samples</taxon>
    </lineage>
</organism>
<dbReference type="EMBL" id="CACVAW010000009">
    <property type="protein sequence ID" value="CAA6802056.1"/>
    <property type="molecule type" value="Genomic_DNA"/>
</dbReference>
<feature type="coiled-coil region" evidence="1">
    <location>
        <begin position="192"/>
        <end position="282"/>
    </location>
</feature>
<reference evidence="2" key="1">
    <citation type="submission" date="2020-01" db="EMBL/GenBank/DDBJ databases">
        <authorList>
            <person name="Meier V. D."/>
            <person name="Meier V D."/>
        </authorList>
    </citation>
    <scope>NUCLEOTIDE SEQUENCE</scope>
    <source>
        <strain evidence="2">HLG_WM_MAG_12</strain>
    </source>
</reference>
<dbReference type="Gene3D" id="2.30.310.10">
    <property type="entry name" value="ibrinogen binding protein from staphylococcus aureus domain"/>
    <property type="match status" value="1"/>
</dbReference>
<keyword evidence="1" id="KW-0175">Coiled coil</keyword>
<proteinExistence type="predicted"/>
<sequence length="428" mass="49772">MKYNTFYNIIKNLKTYKYITLVKRVKENLLLIVFDNRDYIYFDVTKGNSNIFSTKNALELDTFNASFDITLKKLFSKVSIKNIDIVNSDKILKIDIEKKSSYKTEIYSLQIELTSRFTNVIVLDSEKRVVNALRFVKDSIRNILKDEVLVDSINVPSFKYEETNIPDIMSYLEDRFQDLEKNKLNSLKKSKEVTLKNQIKKLQNSLSKLKDEEELINESNELYTKANELLTNINTTSNIHNEPLSKTINDMFTRAKKLKQKAKNINIEFSNLAEKIEFLNKKIILLNNITKLDKFYLLFKTRKNSNNKDNKNQNIESIFYKGLKISYGKNSAGNEYLLKSSKANDIWMHLQGLPSTHVILHTNKTNVPEDVLELGANLCVEYSVQTAGDYIVDYTKRKFVKIVDGSFTNYTNQKSIHMLKDELANPFL</sequence>
<evidence type="ECO:0000256" key="1">
    <source>
        <dbReference type="SAM" id="Coils"/>
    </source>
</evidence>